<dbReference type="PROSITE" id="PS00028">
    <property type="entry name" value="ZINC_FINGER_C2H2_1"/>
    <property type="match status" value="1"/>
</dbReference>
<name>A0AAN9HWJ3_CROPI</name>
<dbReference type="GO" id="GO:0003700">
    <property type="term" value="F:DNA-binding transcription factor activity"/>
    <property type="evidence" value="ECO:0007669"/>
    <property type="project" value="InterPro"/>
</dbReference>
<evidence type="ECO:0000256" key="2">
    <source>
        <dbReference type="SAM" id="MobiDB-lite"/>
    </source>
</evidence>
<gene>
    <name evidence="4" type="ORF">RIF29_33017</name>
</gene>
<accession>A0AAN9HWJ3</accession>
<keyword evidence="1" id="KW-0862">Zinc</keyword>
<feature type="compositionally biased region" description="Low complexity" evidence="2">
    <location>
        <begin position="42"/>
        <end position="51"/>
    </location>
</feature>
<dbReference type="GO" id="GO:0008270">
    <property type="term" value="F:zinc ion binding"/>
    <property type="evidence" value="ECO:0007669"/>
    <property type="project" value="UniProtKB-KW"/>
</dbReference>
<evidence type="ECO:0000256" key="1">
    <source>
        <dbReference type="PROSITE-ProRule" id="PRU00042"/>
    </source>
</evidence>
<dbReference type="GO" id="GO:0010090">
    <property type="term" value="P:trichome morphogenesis"/>
    <property type="evidence" value="ECO:0007669"/>
    <property type="project" value="InterPro"/>
</dbReference>
<feature type="region of interest" description="Disordered" evidence="2">
    <location>
        <begin position="238"/>
        <end position="273"/>
    </location>
</feature>
<dbReference type="AlphaFoldDB" id="A0AAN9HWJ3"/>
<reference evidence="4 5" key="1">
    <citation type="submission" date="2024-01" db="EMBL/GenBank/DDBJ databases">
        <title>The genomes of 5 underutilized Papilionoideae crops provide insights into root nodulation and disease resistanc.</title>
        <authorList>
            <person name="Yuan L."/>
        </authorList>
    </citation>
    <scope>NUCLEOTIDE SEQUENCE [LARGE SCALE GENOMIC DNA]</scope>
    <source>
        <strain evidence="4">ZHUSHIDOU_FW_LH</strain>
        <tissue evidence="4">Leaf</tissue>
    </source>
</reference>
<organism evidence="4 5">
    <name type="scientific">Crotalaria pallida</name>
    <name type="common">Smooth rattlebox</name>
    <name type="synonym">Crotalaria striata</name>
    <dbReference type="NCBI Taxonomy" id="3830"/>
    <lineage>
        <taxon>Eukaryota</taxon>
        <taxon>Viridiplantae</taxon>
        <taxon>Streptophyta</taxon>
        <taxon>Embryophyta</taxon>
        <taxon>Tracheophyta</taxon>
        <taxon>Spermatophyta</taxon>
        <taxon>Magnoliopsida</taxon>
        <taxon>eudicotyledons</taxon>
        <taxon>Gunneridae</taxon>
        <taxon>Pentapetalae</taxon>
        <taxon>rosids</taxon>
        <taxon>fabids</taxon>
        <taxon>Fabales</taxon>
        <taxon>Fabaceae</taxon>
        <taxon>Papilionoideae</taxon>
        <taxon>50 kb inversion clade</taxon>
        <taxon>genistoids sensu lato</taxon>
        <taxon>core genistoids</taxon>
        <taxon>Crotalarieae</taxon>
        <taxon>Crotalaria</taxon>
    </lineage>
</organism>
<dbReference type="PANTHER" id="PTHR46547">
    <property type="entry name" value="ZINC FINGER PROTEIN GIS"/>
    <property type="match status" value="1"/>
</dbReference>
<feature type="domain" description="C2H2-type" evidence="3">
    <location>
        <begin position="81"/>
        <end position="108"/>
    </location>
</feature>
<dbReference type="PANTHER" id="PTHR46547:SF7">
    <property type="entry name" value="ZINC FINGER PROTEIN GIS"/>
    <property type="match status" value="1"/>
</dbReference>
<feature type="compositionally biased region" description="Basic and acidic residues" evidence="2">
    <location>
        <begin position="263"/>
        <end position="273"/>
    </location>
</feature>
<dbReference type="GO" id="GO:0009739">
    <property type="term" value="P:response to gibberellin"/>
    <property type="evidence" value="ECO:0007669"/>
    <property type="project" value="InterPro"/>
</dbReference>
<feature type="region of interest" description="Disordered" evidence="2">
    <location>
        <begin position="171"/>
        <end position="191"/>
    </location>
</feature>
<feature type="compositionally biased region" description="Low complexity" evidence="2">
    <location>
        <begin position="64"/>
        <end position="76"/>
    </location>
</feature>
<evidence type="ECO:0000313" key="4">
    <source>
        <dbReference type="EMBL" id="KAK7250524.1"/>
    </source>
</evidence>
<dbReference type="PROSITE" id="PS50157">
    <property type="entry name" value="ZINC_FINGER_C2H2_2"/>
    <property type="match status" value="1"/>
</dbReference>
<keyword evidence="1" id="KW-0863">Zinc-finger</keyword>
<dbReference type="EMBL" id="JAYWIO010000007">
    <property type="protein sequence ID" value="KAK7250524.1"/>
    <property type="molecule type" value="Genomic_DNA"/>
</dbReference>
<keyword evidence="1" id="KW-0479">Metal-binding</keyword>
<dbReference type="InterPro" id="IPR044291">
    <property type="entry name" value="GIS/GIS2/ZFP8"/>
</dbReference>
<evidence type="ECO:0000259" key="3">
    <source>
        <dbReference type="PROSITE" id="PS50157"/>
    </source>
</evidence>
<comment type="caution">
    <text evidence="4">The sequence shown here is derived from an EMBL/GenBank/DDBJ whole genome shotgun (WGS) entry which is preliminary data.</text>
</comment>
<dbReference type="InterPro" id="IPR036236">
    <property type="entry name" value="Znf_C2H2_sf"/>
</dbReference>
<protein>
    <recommendedName>
        <fullName evidence="3">C2H2-type domain-containing protein</fullName>
    </recommendedName>
</protein>
<dbReference type="Proteomes" id="UP001372338">
    <property type="component" value="Unassembled WGS sequence"/>
</dbReference>
<keyword evidence="5" id="KW-1185">Reference proteome</keyword>
<feature type="compositionally biased region" description="Polar residues" evidence="2">
    <location>
        <begin position="238"/>
        <end position="249"/>
    </location>
</feature>
<proteinExistence type="predicted"/>
<evidence type="ECO:0000313" key="5">
    <source>
        <dbReference type="Proteomes" id="UP001372338"/>
    </source>
</evidence>
<sequence length="273" mass="30305">MNVESFSQLPFIRPAPSIKEKGIRLFGIEFGSRSDESQSAETTTTTTNNNNASEQHDSINKDISTTNNNNTENGESSSRRFECHYCCRNFPTSQALGGHQNAHKRERQHAKRAHLQSAMMHGSTFSDPQVYGLMNYTFNSAPTSPIAWNANSYSAIASTSGGGGGRFYHSHRSPSYSHHQHHHHQQQPINGSPLGLWRIPTTATGTTLQSGNPSFNIERSLQHPLPLFSGEEMNNIRATTTTQPGSQNRFVYDSSKRNSSTNVHDHVSLDLHL</sequence>
<feature type="compositionally biased region" description="Basic residues" evidence="2">
    <location>
        <begin position="171"/>
        <end position="185"/>
    </location>
</feature>
<dbReference type="InterPro" id="IPR013087">
    <property type="entry name" value="Znf_C2H2_type"/>
</dbReference>
<dbReference type="SUPFAM" id="SSF57667">
    <property type="entry name" value="beta-beta-alpha zinc fingers"/>
    <property type="match status" value="1"/>
</dbReference>
<feature type="region of interest" description="Disordered" evidence="2">
    <location>
        <begin position="33"/>
        <end position="77"/>
    </location>
</feature>